<feature type="non-terminal residue" evidence="1">
    <location>
        <position position="115"/>
    </location>
</feature>
<dbReference type="EMBL" id="JAPWTK010000672">
    <property type="protein sequence ID" value="KAJ8937202.1"/>
    <property type="molecule type" value="Genomic_DNA"/>
</dbReference>
<evidence type="ECO:0000313" key="2">
    <source>
        <dbReference type="Proteomes" id="UP001162162"/>
    </source>
</evidence>
<reference evidence="1" key="1">
    <citation type="journal article" date="2023" name="Insect Mol. Biol.">
        <title>Genome sequencing provides insights into the evolution of gene families encoding plant cell wall-degrading enzymes in longhorned beetles.</title>
        <authorList>
            <person name="Shin N.R."/>
            <person name="Okamura Y."/>
            <person name="Kirsch R."/>
            <person name="Pauchet Y."/>
        </authorList>
    </citation>
    <scope>NUCLEOTIDE SEQUENCE</scope>
    <source>
        <strain evidence="1">AMC_N1</strain>
    </source>
</reference>
<evidence type="ECO:0008006" key="3">
    <source>
        <dbReference type="Google" id="ProtNLM"/>
    </source>
</evidence>
<comment type="caution">
    <text evidence="1">The sequence shown here is derived from an EMBL/GenBank/DDBJ whole genome shotgun (WGS) entry which is preliminary data.</text>
</comment>
<proteinExistence type="predicted"/>
<name>A0AAV8XE12_9CUCU</name>
<gene>
    <name evidence="1" type="ORF">NQ318_005968</name>
</gene>
<dbReference type="AlphaFoldDB" id="A0AAV8XE12"/>
<sequence>MTERKVCKLCLKASNDFQVIDKVTREIVDVLVLKIDFSLNEEYVTCESCANSIYTFFNFKSMCLNSEDRMAPFIRTMNGMEVDIVEVAYLKENSGAATISNPNNAICRFCLKREC</sequence>
<keyword evidence="2" id="KW-1185">Reference proteome</keyword>
<accession>A0AAV8XE12</accession>
<dbReference type="Proteomes" id="UP001162162">
    <property type="component" value="Unassembled WGS sequence"/>
</dbReference>
<evidence type="ECO:0000313" key="1">
    <source>
        <dbReference type="EMBL" id="KAJ8937202.1"/>
    </source>
</evidence>
<organism evidence="1 2">
    <name type="scientific">Aromia moschata</name>
    <dbReference type="NCBI Taxonomy" id="1265417"/>
    <lineage>
        <taxon>Eukaryota</taxon>
        <taxon>Metazoa</taxon>
        <taxon>Ecdysozoa</taxon>
        <taxon>Arthropoda</taxon>
        <taxon>Hexapoda</taxon>
        <taxon>Insecta</taxon>
        <taxon>Pterygota</taxon>
        <taxon>Neoptera</taxon>
        <taxon>Endopterygota</taxon>
        <taxon>Coleoptera</taxon>
        <taxon>Polyphaga</taxon>
        <taxon>Cucujiformia</taxon>
        <taxon>Chrysomeloidea</taxon>
        <taxon>Cerambycidae</taxon>
        <taxon>Cerambycinae</taxon>
        <taxon>Callichromatini</taxon>
        <taxon>Aromia</taxon>
    </lineage>
</organism>
<protein>
    <recommendedName>
        <fullName evidence="3">ZAD domain-containing protein</fullName>
    </recommendedName>
</protein>